<feature type="signal peptide" evidence="1">
    <location>
        <begin position="1"/>
        <end position="20"/>
    </location>
</feature>
<keyword evidence="1" id="KW-0732">Signal</keyword>
<reference evidence="3" key="1">
    <citation type="journal article" date="2013" name="New Phytol.">
        <title>Comparative genomic and transcriptomic analyses reveal the hemibiotrophic stage shift of Colletotrichum fungi.</title>
        <authorList>
            <person name="Gan P."/>
            <person name="Ikeda K."/>
            <person name="Irieda H."/>
            <person name="Narusaka M."/>
            <person name="O'Connell R.J."/>
            <person name="Narusaka Y."/>
            <person name="Takano Y."/>
            <person name="Kubo Y."/>
            <person name="Shirasu K."/>
        </authorList>
    </citation>
    <scope>NUCLEOTIDE SEQUENCE [LARGE SCALE GENOMIC DNA]</scope>
    <source>
        <strain evidence="3">104-T / ATCC 96160 / CBS 514.97 / LARS 414 / MAFF 240422</strain>
    </source>
</reference>
<name>A0A484G5P1_COLOR</name>
<dbReference type="Proteomes" id="UP000014480">
    <property type="component" value="Unassembled WGS sequence"/>
</dbReference>
<feature type="chain" id="PRO_5019722959" evidence="1">
    <location>
        <begin position="21"/>
        <end position="76"/>
    </location>
</feature>
<dbReference type="AlphaFoldDB" id="A0A484G5P1"/>
<sequence length="76" mass="8568">MRISTFAWLLSALHVSSVAAATADVHCMGAHDPWWRSNCSPEDQMSCVWECLNKCEKMDSVSMARPDGNCDCWCKR</sequence>
<comment type="caution">
    <text evidence="2">The sequence shown here is derived from an EMBL/GenBank/DDBJ whole genome shotgun (WGS) entry which is preliminary data.</text>
</comment>
<protein>
    <submittedName>
        <fullName evidence="2">Uncharacterized protein</fullName>
    </submittedName>
</protein>
<dbReference type="EMBL" id="AMCV02000002">
    <property type="protein sequence ID" value="TDZ25563.1"/>
    <property type="molecule type" value="Genomic_DNA"/>
</dbReference>
<organism evidence="2 3">
    <name type="scientific">Colletotrichum orbiculare (strain 104-T / ATCC 96160 / CBS 514.97 / LARS 414 / MAFF 240422)</name>
    <name type="common">Cucumber anthracnose fungus</name>
    <name type="synonym">Colletotrichum lagenarium</name>
    <dbReference type="NCBI Taxonomy" id="1213857"/>
    <lineage>
        <taxon>Eukaryota</taxon>
        <taxon>Fungi</taxon>
        <taxon>Dikarya</taxon>
        <taxon>Ascomycota</taxon>
        <taxon>Pezizomycotina</taxon>
        <taxon>Sordariomycetes</taxon>
        <taxon>Hypocreomycetidae</taxon>
        <taxon>Glomerellales</taxon>
        <taxon>Glomerellaceae</taxon>
        <taxon>Colletotrichum</taxon>
        <taxon>Colletotrichum orbiculare species complex</taxon>
    </lineage>
</organism>
<evidence type="ECO:0000313" key="2">
    <source>
        <dbReference type="EMBL" id="TDZ25563.1"/>
    </source>
</evidence>
<gene>
    <name evidence="2" type="ORF">Cob_v001832</name>
</gene>
<keyword evidence="3" id="KW-1185">Reference proteome</keyword>
<dbReference type="OrthoDB" id="10447669at2759"/>
<accession>A0A484G5P1</accession>
<evidence type="ECO:0000256" key="1">
    <source>
        <dbReference type="SAM" id="SignalP"/>
    </source>
</evidence>
<reference evidence="3" key="2">
    <citation type="journal article" date="2019" name="Mol. Plant Microbe Interact.">
        <title>Genome sequence resources for four phytopathogenic fungi from the Colletotrichum orbiculare species complex.</title>
        <authorList>
            <person name="Gan P."/>
            <person name="Tsushima A."/>
            <person name="Narusaka M."/>
            <person name="Narusaka Y."/>
            <person name="Takano Y."/>
            <person name="Kubo Y."/>
            <person name="Shirasu K."/>
        </authorList>
    </citation>
    <scope>GENOME REANNOTATION</scope>
    <source>
        <strain evidence="3">104-T / ATCC 96160 / CBS 514.97 / LARS 414 / MAFF 240422</strain>
    </source>
</reference>
<evidence type="ECO:0000313" key="3">
    <source>
        <dbReference type="Proteomes" id="UP000014480"/>
    </source>
</evidence>
<proteinExistence type="predicted"/>